<protein>
    <submittedName>
        <fullName evidence="2">Uncharacterized protein</fullName>
    </submittedName>
</protein>
<gene>
    <name evidence="2" type="ORF">NDU88_000631</name>
</gene>
<proteinExistence type="predicted"/>
<evidence type="ECO:0000256" key="1">
    <source>
        <dbReference type="SAM" id="MobiDB-lite"/>
    </source>
</evidence>
<dbReference type="AlphaFoldDB" id="A0AAV7S974"/>
<dbReference type="EMBL" id="JANPWB010000008">
    <property type="protein sequence ID" value="KAJ1160129.1"/>
    <property type="molecule type" value="Genomic_DNA"/>
</dbReference>
<organism evidence="2 3">
    <name type="scientific">Pleurodeles waltl</name>
    <name type="common">Iberian ribbed newt</name>
    <dbReference type="NCBI Taxonomy" id="8319"/>
    <lineage>
        <taxon>Eukaryota</taxon>
        <taxon>Metazoa</taxon>
        <taxon>Chordata</taxon>
        <taxon>Craniata</taxon>
        <taxon>Vertebrata</taxon>
        <taxon>Euteleostomi</taxon>
        <taxon>Amphibia</taxon>
        <taxon>Batrachia</taxon>
        <taxon>Caudata</taxon>
        <taxon>Salamandroidea</taxon>
        <taxon>Salamandridae</taxon>
        <taxon>Pleurodelinae</taxon>
        <taxon>Pleurodeles</taxon>
    </lineage>
</organism>
<sequence>MGKRKAGATKSSNAKKRRKQTQLTKRGLLANDDPGTLLEIDNLIGEVELLLKNKSPKRTGEETGSKVPNMFTKSKAIFRHSPTDDKATPMPSETT</sequence>
<keyword evidence="3" id="KW-1185">Reference proteome</keyword>
<accession>A0AAV7S974</accession>
<feature type="region of interest" description="Disordered" evidence="1">
    <location>
        <begin position="53"/>
        <end position="95"/>
    </location>
</feature>
<evidence type="ECO:0000313" key="2">
    <source>
        <dbReference type="EMBL" id="KAJ1160129.1"/>
    </source>
</evidence>
<reference evidence="2" key="1">
    <citation type="journal article" date="2022" name="bioRxiv">
        <title>Sequencing and chromosome-scale assembly of the giantPleurodeles waltlgenome.</title>
        <authorList>
            <person name="Brown T."/>
            <person name="Elewa A."/>
            <person name="Iarovenko S."/>
            <person name="Subramanian E."/>
            <person name="Araus A.J."/>
            <person name="Petzold A."/>
            <person name="Susuki M."/>
            <person name="Suzuki K.-i.T."/>
            <person name="Hayashi T."/>
            <person name="Toyoda A."/>
            <person name="Oliveira C."/>
            <person name="Osipova E."/>
            <person name="Leigh N.D."/>
            <person name="Simon A."/>
            <person name="Yun M.H."/>
        </authorList>
    </citation>
    <scope>NUCLEOTIDE SEQUENCE</scope>
    <source>
        <strain evidence="2">20211129_DDA</strain>
        <tissue evidence="2">Liver</tissue>
    </source>
</reference>
<feature type="region of interest" description="Disordered" evidence="1">
    <location>
        <begin position="1"/>
        <end position="35"/>
    </location>
</feature>
<name>A0AAV7S974_PLEWA</name>
<feature type="compositionally biased region" description="Basic residues" evidence="1">
    <location>
        <begin position="1"/>
        <end position="20"/>
    </location>
</feature>
<dbReference type="Proteomes" id="UP001066276">
    <property type="component" value="Chromosome 4_2"/>
</dbReference>
<evidence type="ECO:0000313" key="3">
    <source>
        <dbReference type="Proteomes" id="UP001066276"/>
    </source>
</evidence>
<comment type="caution">
    <text evidence="2">The sequence shown here is derived from an EMBL/GenBank/DDBJ whole genome shotgun (WGS) entry which is preliminary data.</text>
</comment>